<keyword evidence="7" id="KW-1133">Transmembrane helix</keyword>
<feature type="transmembrane region" description="Helical" evidence="7">
    <location>
        <begin position="771"/>
        <end position="791"/>
    </location>
</feature>
<feature type="modified residue" description="4-aspartylphosphate" evidence="6">
    <location>
        <position position="1126"/>
    </location>
</feature>
<dbReference type="InterPro" id="IPR036097">
    <property type="entry name" value="HisK_dim/P_sf"/>
</dbReference>
<reference evidence="12 13" key="1">
    <citation type="submission" date="2019-03" db="EMBL/GenBank/DDBJ databases">
        <title>Diversity of the mouse oral microbiome.</title>
        <authorList>
            <person name="Joseph S."/>
            <person name="Aduse-Opoku J."/>
            <person name="Curtis M."/>
            <person name="Wade W."/>
            <person name="Hashim A."/>
        </authorList>
    </citation>
    <scope>NUCLEOTIDE SEQUENCE [LARGE SCALE GENOMIC DNA]</scope>
    <source>
        <strain evidence="12 13">P11</strain>
    </source>
</reference>
<dbReference type="Gene3D" id="3.40.50.2300">
    <property type="match status" value="1"/>
</dbReference>
<keyword evidence="5" id="KW-0804">Transcription</keyword>
<dbReference type="SMART" id="SM00387">
    <property type="entry name" value="HATPase_c"/>
    <property type="match status" value="1"/>
</dbReference>
<dbReference type="Gene3D" id="1.10.287.130">
    <property type="match status" value="1"/>
</dbReference>
<dbReference type="PROSITE" id="PS50110">
    <property type="entry name" value="RESPONSE_REGULATORY"/>
    <property type="match status" value="1"/>
</dbReference>
<evidence type="ECO:0000259" key="9">
    <source>
        <dbReference type="PROSITE" id="PS01124"/>
    </source>
</evidence>
<dbReference type="InterPro" id="IPR011110">
    <property type="entry name" value="Reg_prop"/>
</dbReference>
<proteinExistence type="predicted"/>
<keyword evidence="7" id="KW-0472">Membrane</keyword>
<feature type="domain" description="Histidine kinase" evidence="10">
    <location>
        <begin position="809"/>
        <end position="1035"/>
    </location>
</feature>
<dbReference type="InterPro" id="IPR011006">
    <property type="entry name" value="CheY-like_superfamily"/>
</dbReference>
<feature type="domain" description="HTH araC/xylS-type" evidence="9">
    <location>
        <begin position="1227"/>
        <end position="1326"/>
    </location>
</feature>
<dbReference type="Pfam" id="PF00072">
    <property type="entry name" value="Response_reg"/>
    <property type="match status" value="1"/>
</dbReference>
<feature type="signal peptide" evidence="8">
    <location>
        <begin position="1"/>
        <end position="20"/>
    </location>
</feature>
<keyword evidence="3 6" id="KW-0597">Phosphoprotein</keyword>
<keyword evidence="12" id="KW-0418">Kinase</keyword>
<dbReference type="EMBL" id="SPPK01000001">
    <property type="protein sequence ID" value="TFU91215.1"/>
    <property type="molecule type" value="Genomic_DNA"/>
</dbReference>
<dbReference type="SUPFAM" id="SSF55874">
    <property type="entry name" value="ATPase domain of HSP90 chaperone/DNA topoisomerase II/histidine kinase"/>
    <property type="match status" value="1"/>
</dbReference>
<comment type="caution">
    <text evidence="12">The sequence shown here is derived from an EMBL/GenBank/DDBJ whole genome shotgun (WGS) entry which is preliminary data.</text>
</comment>
<keyword evidence="12" id="KW-0808">Transferase</keyword>
<evidence type="ECO:0000259" key="11">
    <source>
        <dbReference type="PROSITE" id="PS50110"/>
    </source>
</evidence>
<organism evidence="12 13">
    <name type="scientific">Dysgonomonas mossii</name>
    <dbReference type="NCBI Taxonomy" id="163665"/>
    <lineage>
        <taxon>Bacteria</taxon>
        <taxon>Pseudomonadati</taxon>
        <taxon>Bacteroidota</taxon>
        <taxon>Bacteroidia</taxon>
        <taxon>Bacteroidales</taxon>
        <taxon>Dysgonomonadaceae</taxon>
        <taxon>Dysgonomonas</taxon>
    </lineage>
</organism>
<protein>
    <recommendedName>
        <fullName evidence="2">histidine kinase</fullName>
        <ecNumber evidence="2">2.7.13.3</ecNumber>
    </recommendedName>
</protein>
<dbReference type="SUPFAM" id="SSF52172">
    <property type="entry name" value="CheY-like"/>
    <property type="match status" value="1"/>
</dbReference>
<evidence type="ECO:0000313" key="12">
    <source>
        <dbReference type="EMBL" id="TFU91215.1"/>
    </source>
</evidence>
<gene>
    <name evidence="12" type="ORF">E4T88_04315</name>
</gene>
<evidence type="ECO:0000256" key="1">
    <source>
        <dbReference type="ARBA" id="ARBA00000085"/>
    </source>
</evidence>
<dbReference type="Pfam" id="PF07494">
    <property type="entry name" value="Reg_prop"/>
    <property type="match status" value="4"/>
</dbReference>
<dbReference type="InterPro" id="IPR013783">
    <property type="entry name" value="Ig-like_fold"/>
</dbReference>
<dbReference type="InterPro" id="IPR003661">
    <property type="entry name" value="HisK_dim/P_dom"/>
</dbReference>
<dbReference type="InterPro" id="IPR005467">
    <property type="entry name" value="His_kinase_dom"/>
</dbReference>
<dbReference type="CDD" id="cd00082">
    <property type="entry name" value="HisKA"/>
    <property type="match status" value="1"/>
</dbReference>
<dbReference type="Proteomes" id="UP000298285">
    <property type="component" value="Unassembled WGS sequence"/>
</dbReference>
<dbReference type="GO" id="GO:0003700">
    <property type="term" value="F:DNA-binding transcription factor activity"/>
    <property type="evidence" value="ECO:0007669"/>
    <property type="project" value="InterPro"/>
</dbReference>
<dbReference type="Gene3D" id="2.60.40.10">
    <property type="entry name" value="Immunoglobulins"/>
    <property type="match status" value="1"/>
</dbReference>
<dbReference type="InterPro" id="IPR011123">
    <property type="entry name" value="Y_Y_Y"/>
</dbReference>
<dbReference type="GO" id="GO:0043565">
    <property type="term" value="F:sequence-specific DNA binding"/>
    <property type="evidence" value="ECO:0007669"/>
    <property type="project" value="InterPro"/>
</dbReference>
<dbReference type="SMART" id="SM00342">
    <property type="entry name" value="HTH_ARAC"/>
    <property type="match status" value="1"/>
</dbReference>
<dbReference type="InterPro" id="IPR036890">
    <property type="entry name" value="HATPase_C_sf"/>
</dbReference>
<dbReference type="PRINTS" id="PR00344">
    <property type="entry name" value="BCTRLSENSOR"/>
</dbReference>
<dbReference type="CDD" id="cd17574">
    <property type="entry name" value="REC_OmpR"/>
    <property type="match status" value="1"/>
</dbReference>
<dbReference type="SUPFAM" id="SSF47384">
    <property type="entry name" value="Homodimeric domain of signal transducing histidine kinase"/>
    <property type="match status" value="1"/>
</dbReference>
<dbReference type="PANTHER" id="PTHR43547:SF2">
    <property type="entry name" value="HYBRID SIGNAL TRANSDUCTION HISTIDINE KINASE C"/>
    <property type="match status" value="1"/>
</dbReference>
<dbReference type="Pfam" id="PF00512">
    <property type="entry name" value="HisKA"/>
    <property type="match status" value="1"/>
</dbReference>
<dbReference type="SUPFAM" id="SSF63829">
    <property type="entry name" value="Calcium-dependent phosphotriesterase"/>
    <property type="match status" value="2"/>
</dbReference>
<dbReference type="EC" id="2.7.13.3" evidence="2"/>
<evidence type="ECO:0000256" key="2">
    <source>
        <dbReference type="ARBA" id="ARBA00012438"/>
    </source>
</evidence>
<dbReference type="SMART" id="SM00448">
    <property type="entry name" value="REC"/>
    <property type="match status" value="1"/>
</dbReference>
<dbReference type="SUPFAM" id="SSF46689">
    <property type="entry name" value="Homeodomain-like"/>
    <property type="match status" value="2"/>
</dbReference>
<evidence type="ECO:0000256" key="8">
    <source>
        <dbReference type="SAM" id="SignalP"/>
    </source>
</evidence>
<evidence type="ECO:0000256" key="4">
    <source>
        <dbReference type="ARBA" id="ARBA00023015"/>
    </source>
</evidence>
<dbReference type="InterPro" id="IPR001789">
    <property type="entry name" value="Sig_transdc_resp-reg_receiver"/>
</dbReference>
<keyword evidence="4" id="KW-0805">Transcription regulation</keyword>
<evidence type="ECO:0000259" key="10">
    <source>
        <dbReference type="PROSITE" id="PS50109"/>
    </source>
</evidence>
<feature type="domain" description="Response regulatory" evidence="11">
    <location>
        <begin position="1078"/>
        <end position="1193"/>
    </location>
</feature>
<dbReference type="Gene3D" id="1.10.10.60">
    <property type="entry name" value="Homeodomain-like"/>
    <property type="match status" value="2"/>
</dbReference>
<accession>A0A4Y9IU96</accession>
<dbReference type="InterPro" id="IPR003594">
    <property type="entry name" value="HATPase_dom"/>
</dbReference>
<dbReference type="SMART" id="SM00388">
    <property type="entry name" value="HisKA"/>
    <property type="match status" value="1"/>
</dbReference>
<dbReference type="PROSITE" id="PS01124">
    <property type="entry name" value="HTH_ARAC_FAMILY_2"/>
    <property type="match status" value="1"/>
</dbReference>
<dbReference type="InterPro" id="IPR018060">
    <property type="entry name" value="HTH_AraC"/>
</dbReference>
<evidence type="ECO:0000256" key="5">
    <source>
        <dbReference type="ARBA" id="ARBA00023163"/>
    </source>
</evidence>
<dbReference type="GO" id="GO:0000155">
    <property type="term" value="F:phosphorelay sensor kinase activity"/>
    <property type="evidence" value="ECO:0007669"/>
    <property type="project" value="InterPro"/>
</dbReference>
<dbReference type="PROSITE" id="PS50109">
    <property type="entry name" value="HIS_KIN"/>
    <property type="match status" value="1"/>
</dbReference>
<feature type="chain" id="PRO_5021349733" description="histidine kinase" evidence="8">
    <location>
        <begin position="21"/>
        <end position="1335"/>
    </location>
</feature>
<dbReference type="InterPro" id="IPR009057">
    <property type="entry name" value="Homeodomain-like_sf"/>
</dbReference>
<dbReference type="FunFam" id="1.10.287.130:FF:000045">
    <property type="entry name" value="Two-component system sensor histidine kinase/response regulator"/>
    <property type="match status" value="1"/>
</dbReference>
<keyword evidence="7" id="KW-0812">Transmembrane</keyword>
<evidence type="ECO:0000313" key="13">
    <source>
        <dbReference type="Proteomes" id="UP000298285"/>
    </source>
</evidence>
<dbReference type="InterPro" id="IPR015943">
    <property type="entry name" value="WD40/YVTN_repeat-like_dom_sf"/>
</dbReference>
<dbReference type="Pfam" id="PF12833">
    <property type="entry name" value="HTH_18"/>
    <property type="match status" value="1"/>
</dbReference>
<evidence type="ECO:0000256" key="7">
    <source>
        <dbReference type="SAM" id="Phobius"/>
    </source>
</evidence>
<keyword evidence="8" id="KW-0732">Signal</keyword>
<dbReference type="InterPro" id="IPR004358">
    <property type="entry name" value="Sig_transdc_His_kin-like_C"/>
</dbReference>
<sequence length="1335" mass="152600">MKYVYLLSILSFFCLSKLSAQHNRSFTMKDYRMTELSSNLINKIIQDSNGYIWVATDYGLNKFDGIKYTQYLHLEEDSTSLLSNNVKTLMIDKNGILWIGTNKGIQCYNSLENSFKTISFPENLSLHVSNIIELHDGQMWVTTAGSGVFSINRDNLTAEPLVEVTRLTGDFIAYVYQDKEKYIWFGINDKGLIQMNPVTKKTKKFTTPNIPSNSIICMLEDDNDRLLMSTSKSVSYFERNSQKFIPLEWDGQPGYGITDMMLSHNGTVFISTTTKGQGVKYIDKISRKVLTYTNPTNSIAINTAKIYTLLEDRDKNLWLGCFMKGLLVIPNKSTQFNFWSIINSQNQLGNLITSICKDHEGYIWGTVDRVGVLKLNNKGEVVKQFTDVDDIISIVEDSKNNLWIGSYSKGLAKLDRKTGKCNFLNIPYYGYMKTIREGRDNLLYISTFGAGFIQYNPQTGIHKQYNMRQEDPQKGRLGNDWITSILCDSKGLIWFAHYKGVSCFDPSQNRFIPIKHDSILSNQICLSIMESNDGNIWLGTYNGLFSIDRATQDINNYTVKDGLSSDVICGLAQDKEGNIWCSTFQGINQIKIKDNKIINYYIGNGLFDKIYNRGVYFQGADGIIYWGGNNGITSFYPENIITPSYEHEILTTNLYVHNQSVNINTLSGGKHIIDSEILSAKEFKFSYEDNTFTFEFSTMDFIDPENIYYEYRLKELSSEWSSTLPGINQVTYNHLNPGKYTLEVKAGKFGAFSQPKQFSIIISPPWYKSTWAYAFYLFLILIFGVLIVNLIRKKRNEQINESKLQFFINISHEIRSPLTLIISPMEKLLKSNFDKETMQTLQNMHRNANRILGLVNQLLDIRKLDKGQMKLRFSKTDMVGFIKELFDVFEYQSVRRNIQFTFQHQDDNLEVWIDRNNFDKILMNILSNAFKYTPDGGEINVSLATGVDNSVWGPLQKYMEISIVDSGIGLEEGKIEKIFDRFYQGQNQETFTTVGSGIGLNLARTLVLLHYGAITAKNREGATGSCFTIRIPLGNQHLRKDEIADQASDSRPLLNQRTFIENVANEKSESYRRRTNYKILIIDDEEEIRDFLSQELGELFKVITAVDGVDGLQVAIDRQPDLIISDVMMPNMDGLNLVKRLKNNNNVSHIPIILLTSKAEYQDRIQGLDRGADAYLSKPFNIEELIVTINNLILNRRLLKGKFSGAQDQEDKIKPIDFKSGDDILMERVVTVINENISNTELNVNMLASQVGLSRSQLHRRMKDMTGISPVDFIKNIRLKQAANLLREKKMDVSLVAYSVGFTNQSYFSTMFKKLYGISPTEYIMKAQDEDDAKK</sequence>
<dbReference type="Gene3D" id="3.30.565.10">
    <property type="entry name" value="Histidine kinase-like ATPase, C-terminal domain"/>
    <property type="match status" value="1"/>
</dbReference>
<dbReference type="Gene3D" id="2.130.10.10">
    <property type="entry name" value="YVTN repeat-like/Quinoprotein amine dehydrogenase"/>
    <property type="match status" value="3"/>
</dbReference>
<dbReference type="Pfam" id="PF02518">
    <property type="entry name" value="HATPase_c"/>
    <property type="match status" value="1"/>
</dbReference>
<name>A0A4Y9IU96_9BACT</name>
<dbReference type="PANTHER" id="PTHR43547">
    <property type="entry name" value="TWO-COMPONENT HISTIDINE KINASE"/>
    <property type="match status" value="1"/>
</dbReference>
<dbReference type="OrthoDB" id="717811at2"/>
<evidence type="ECO:0000256" key="3">
    <source>
        <dbReference type="ARBA" id="ARBA00022553"/>
    </source>
</evidence>
<dbReference type="Pfam" id="PF07495">
    <property type="entry name" value="Y_Y_Y"/>
    <property type="match status" value="1"/>
</dbReference>
<comment type="catalytic activity">
    <reaction evidence="1">
        <text>ATP + protein L-histidine = ADP + protein N-phospho-L-histidine.</text>
        <dbReference type="EC" id="2.7.13.3"/>
    </reaction>
</comment>
<evidence type="ECO:0000256" key="6">
    <source>
        <dbReference type="PROSITE-ProRule" id="PRU00169"/>
    </source>
</evidence>